<dbReference type="AlphaFoldDB" id="A0A1I6I064"/>
<feature type="region of interest" description="Disordered" evidence="1">
    <location>
        <begin position="69"/>
        <end position="180"/>
    </location>
</feature>
<dbReference type="Gene3D" id="1.25.40.10">
    <property type="entry name" value="Tetratricopeptide repeat domain"/>
    <property type="match status" value="1"/>
</dbReference>
<evidence type="ECO:0000256" key="1">
    <source>
        <dbReference type="SAM" id="MobiDB-lite"/>
    </source>
</evidence>
<gene>
    <name evidence="3" type="ORF">SAMN04488073_3262</name>
</gene>
<dbReference type="OrthoDB" id="5406098at2"/>
<dbReference type="STRING" id="375760.SAMN04488073_3262"/>
<evidence type="ECO:0000313" key="3">
    <source>
        <dbReference type="EMBL" id="SFR60091.1"/>
    </source>
</evidence>
<organism evidence="3 4">
    <name type="scientific">Marinobacter gudaonensis</name>
    <dbReference type="NCBI Taxonomy" id="375760"/>
    <lineage>
        <taxon>Bacteria</taxon>
        <taxon>Pseudomonadati</taxon>
        <taxon>Pseudomonadota</taxon>
        <taxon>Gammaproteobacteria</taxon>
        <taxon>Pseudomonadales</taxon>
        <taxon>Marinobacteraceae</taxon>
        <taxon>Marinobacter</taxon>
    </lineage>
</organism>
<sequence length="375" mass="39593">MSLLNDALRAAEQRQNRPEVASAYTGQVRGKRPARKAPWFIVLLLVAGLAAVPAIWFLNPDHSGAGAGDAMGNAPVVESKEPQPQSQPETVVMAPERISDAPASGPTPAVERQVEQPVDAPVATLERDAGEQPSEPEPGVVQASATQSQPVADSAPVPPAQTPVSRKPLSASTAEEELPAVKQVRETPEAVDRRVSQELASLLGNGEVAKAEQRLQALVAAQSAPASREVFARRMLVEGKPERALAWLPADVTADVPDLRLLRARALHATGDLAGALNTLESSVPPVADNAGYRVTLATLLQQAGRSAESARHWSLLIAEDDSRAAWWVGLGIALETGGERDSAARAYTQAAQLPGLSPSLADYVRERLRSLQAG</sequence>
<evidence type="ECO:0000313" key="4">
    <source>
        <dbReference type="Proteomes" id="UP000199290"/>
    </source>
</evidence>
<protein>
    <submittedName>
        <fullName evidence="3">MSHA biogenesis protein MshN</fullName>
    </submittedName>
</protein>
<dbReference type="EMBL" id="FOYV01000004">
    <property type="protein sequence ID" value="SFR60091.1"/>
    <property type="molecule type" value="Genomic_DNA"/>
</dbReference>
<keyword evidence="4" id="KW-1185">Reference proteome</keyword>
<keyword evidence="2" id="KW-0812">Transmembrane</keyword>
<name>A0A1I6I064_9GAMM</name>
<dbReference type="InterPro" id="IPR011990">
    <property type="entry name" value="TPR-like_helical_dom_sf"/>
</dbReference>
<feature type="transmembrane region" description="Helical" evidence="2">
    <location>
        <begin position="39"/>
        <end position="58"/>
    </location>
</feature>
<accession>A0A1I6I064</accession>
<reference evidence="4" key="1">
    <citation type="submission" date="2016-10" db="EMBL/GenBank/DDBJ databases">
        <authorList>
            <person name="Varghese N."/>
            <person name="Submissions S."/>
        </authorList>
    </citation>
    <scope>NUCLEOTIDE SEQUENCE [LARGE SCALE GENOMIC DNA]</scope>
    <source>
        <strain evidence="4">CGMCC 1.6294</strain>
    </source>
</reference>
<dbReference type="RefSeq" id="WP_091992233.1">
    <property type="nucleotide sequence ID" value="NZ_FOYV01000004.1"/>
</dbReference>
<dbReference type="SUPFAM" id="SSF48452">
    <property type="entry name" value="TPR-like"/>
    <property type="match status" value="1"/>
</dbReference>
<proteinExistence type="predicted"/>
<keyword evidence="2" id="KW-0472">Membrane</keyword>
<keyword evidence="2" id="KW-1133">Transmembrane helix</keyword>
<evidence type="ECO:0000256" key="2">
    <source>
        <dbReference type="SAM" id="Phobius"/>
    </source>
</evidence>
<dbReference type="Proteomes" id="UP000199290">
    <property type="component" value="Unassembled WGS sequence"/>
</dbReference>